<gene>
    <name evidence="2" type="ORF">BCR39DRAFT_601503</name>
</gene>
<sequence length="167" mass="17980">MSVLRSSRYNPGSVYSAPPVGPHADAWDARPSMESLRDDGKPTGYQNEFSDVPGQHEYANPTGRYEDAYAEGSRAYPNEAGAYDQPQHGQYAFSTPGGGYVDHPPEAYSRDPGQTPTVNAYQAGQGWSAGGGGSNSGGLRMPEGTQRHPDCRSIRHTGHFHNPAEEP</sequence>
<name>A0A1Y2ACZ9_9TREE</name>
<evidence type="ECO:0000313" key="2">
    <source>
        <dbReference type="EMBL" id="ORY20423.1"/>
    </source>
</evidence>
<feature type="compositionally biased region" description="Polar residues" evidence="1">
    <location>
        <begin position="112"/>
        <end position="122"/>
    </location>
</feature>
<feature type="region of interest" description="Disordered" evidence="1">
    <location>
        <begin position="1"/>
        <end position="167"/>
    </location>
</feature>
<dbReference type="OrthoDB" id="2552042at2759"/>
<evidence type="ECO:0000256" key="1">
    <source>
        <dbReference type="SAM" id="MobiDB-lite"/>
    </source>
</evidence>
<dbReference type="Proteomes" id="UP000193986">
    <property type="component" value="Unassembled WGS sequence"/>
</dbReference>
<evidence type="ECO:0000313" key="3">
    <source>
        <dbReference type="Proteomes" id="UP000193986"/>
    </source>
</evidence>
<reference evidence="2 3" key="1">
    <citation type="submission" date="2016-07" db="EMBL/GenBank/DDBJ databases">
        <title>Pervasive Adenine N6-methylation of Active Genes in Fungi.</title>
        <authorList>
            <consortium name="DOE Joint Genome Institute"/>
            <person name="Mondo S.J."/>
            <person name="Dannebaum R.O."/>
            <person name="Kuo R.C."/>
            <person name="Labutti K."/>
            <person name="Haridas S."/>
            <person name="Kuo A."/>
            <person name="Salamov A."/>
            <person name="Ahrendt S.R."/>
            <person name="Lipzen A."/>
            <person name="Sullivan W."/>
            <person name="Andreopoulos W.B."/>
            <person name="Clum A."/>
            <person name="Lindquist E."/>
            <person name="Daum C."/>
            <person name="Ramamoorthy G.K."/>
            <person name="Gryganskyi A."/>
            <person name="Culley D."/>
            <person name="Magnuson J.K."/>
            <person name="James T.Y."/>
            <person name="O'Malley M.A."/>
            <person name="Stajich J.E."/>
            <person name="Spatafora J.W."/>
            <person name="Visel A."/>
            <person name="Grigoriev I.V."/>
        </authorList>
    </citation>
    <scope>NUCLEOTIDE SEQUENCE [LARGE SCALE GENOMIC DNA]</scope>
    <source>
        <strain evidence="2 3">68-887.2</strain>
    </source>
</reference>
<feature type="compositionally biased region" description="Polar residues" evidence="1">
    <location>
        <begin position="1"/>
        <end position="10"/>
    </location>
</feature>
<dbReference type="EMBL" id="MCFC01000136">
    <property type="protein sequence ID" value="ORY20423.1"/>
    <property type="molecule type" value="Genomic_DNA"/>
</dbReference>
<dbReference type="InParanoid" id="A0A1Y2ACZ9"/>
<protein>
    <submittedName>
        <fullName evidence="2">Uncharacterized protein</fullName>
    </submittedName>
</protein>
<dbReference type="STRING" id="71784.A0A1Y2ACZ9"/>
<proteinExistence type="predicted"/>
<feature type="compositionally biased region" description="Gly residues" evidence="1">
    <location>
        <begin position="127"/>
        <end position="136"/>
    </location>
</feature>
<accession>A0A1Y2ACZ9</accession>
<comment type="caution">
    <text evidence="2">The sequence shown here is derived from an EMBL/GenBank/DDBJ whole genome shotgun (WGS) entry which is preliminary data.</text>
</comment>
<organism evidence="2 3">
    <name type="scientific">Naematelia encephala</name>
    <dbReference type="NCBI Taxonomy" id="71784"/>
    <lineage>
        <taxon>Eukaryota</taxon>
        <taxon>Fungi</taxon>
        <taxon>Dikarya</taxon>
        <taxon>Basidiomycota</taxon>
        <taxon>Agaricomycotina</taxon>
        <taxon>Tremellomycetes</taxon>
        <taxon>Tremellales</taxon>
        <taxon>Naemateliaceae</taxon>
        <taxon>Naematelia</taxon>
    </lineage>
</organism>
<dbReference type="AlphaFoldDB" id="A0A1Y2ACZ9"/>
<keyword evidence="3" id="KW-1185">Reference proteome</keyword>